<sequence>MKKRKSLTIKIKALRKHANYEKLQRKAYFDLLVLEEYYGKWNIEQKKVFLEMKKHLEAQQKADSYFGFRGFTIGLIVALIVYLFIVQIPTKFLFLKELSGSWFLKTAGAVIGLVLIILYSFIDRERRKQIYIREYMVKLIDEKIECNKRENS</sequence>
<comment type="caution">
    <text evidence="2">The sequence shown here is derived from an EMBL/GenBank/DDBJ whole genome shotgun (WGS) entry which is preliminary data.</text>
</comment>
<organism evidence="2 3">
    <name type="scientific">Heyndrickxia acidicola</name>
    <dbReference type="NCBI Taxonomy" id="209389"/>
    <lineage>
        <taxon>Bacteria</taxon>
        <taxon>Bacillati</taxon>
        <taxon>Bacillota</taxon>
        <taxon>Bacilli</taxon>
        <taxon>Bacillales</taxon>
        <taxon>Bacillaceae</taxon>
        <taxon>Heyndrickxia</taxon>
    </lineage>
</organism>
<keyword evidence="1" id="KW-0812">Transmembrane</keyword>
<evidence type="ECO:0000313" key="3">
    <source>
        <dbReference type="Proteomes" id="UP001341444"/>
    </source>
</evidence>
<accession>A0ABU6MEB0</accession>
<evidence type="ECO:0000256" key="1">
    <source>
        <dbReference type="SAM" id="Phobius"/>
    </source>
</evidence>
<feature type="transmembrane region" description="Helical" evidence="1">
    <location>
        <begin position="102"/>
        <end position="122"/>
    </location>
</feature>
<evidence type="ECO:0000313" key="2">
    <source>
        <dbReference type="EMBL" id="MED1202371.1"/>
    </source>
</evidence>
<name>A0ABU6MEB0_9BACI</name>
<reference evidence="2 3" key="1">
    <citation type="submission" date="2023-03" db="EMBL/GenBank/DDBJ databases">
        <title>Bacillus Genome Sequencing.</title>
        <authorList>
            <person name="Dunlap C."/>
        </authorList>
    </citation>
    <scope>NUCLEOTIDE SEQUENCE [LARGE SCALE GENOMIC DNA]</scope>
    <source>
        <strain evidence="2 3">B-23453</strain>
    </source>
</reference>
<dbReference type="RefSeq" id="WP_066265936.1">
    <property type="nucleotide sequence ID" value="NZ_JARMAB010000006.1"/>
</dbReference>
<gene>
    <name evidence="2" type="ORF">P4T90_04610</name>
</gene>
<feature type="transmembrane region" description="Helical" evidence="1">
    <location>
        <begin position="70"/>
        <end position="90"/>
    </location>
</feature>
<dbReference type="Proteomes" id="UP001341444">
    <property type="component" value="Unassembled WGS sequence"/>
</dbReference>
<keyword evidence="1" id="KW-0472">Membrane</keyword>
<dbReference type="EMBL" id="JARMAB010000006">
    <property type="protein sequence ID" value="MED1202371.1"/>
    <property type="molecule type" value="Genomic_DNA"/>
</dbReference>
<keyword evidence="1" id="KW-1133">Transmembrane helix</keyword>
<protein>
    <submittedName>
        <fullName evidence="2">Uncharacterized protein</fullName>
    </submittedName>
</protein>
<proteinExistence type="predicted"/>
<keyword evidence="3" id="KW-1185">Reference proteome</keyword>